<dbReference type="Proteomes" id="UP000201613">
    <property type="component" value="Unassembled WGS sequence"/>
</dbReference>
<comment type="similarity">
    <text evidence="2">Belongs to the NAD(P)-dependent epimerase/dehydratase family. Dihydroflavonol-4-reductase subfamily.</text>
</comment>
<reference evidence="5" key="1">
    <citation type="submission" date="2017-05" db="EMBL/GenBank/DDBJ databases">
        <authorList>
            <person name="Rodrigo-Torres L."/>
            <person name="Arahal R. D."/>
            <person name="Lucena T."/>
        </authorList>
    </citation>
    <scope>NUCLEOTIDE SEQUENCE [LARGE SCALE GENOMIC DNA]</scope>
    <source>
        <strain evidence="5">CECT 8899</strain>
    </source>
</reference>
<dbReference type="SUPFAM" id="SSF51735">
    <property type="entry name" value="NAD(P)-binding Rossmann-fold domains"/>
    <property type="match status" value="1"/>
</dbReference>
<dbReference type="GO" id="GO:0003978">
    <property type="term" value="F:UDP-glucose 4-epimerase activity"/>
    <property type="evidence" value="ECO:0007669"/>
    <property type="project" value="UniProtKB-EC"/>
</dbReference>
<dbReference type="InterPro" id="IPR001509">
    <property type="entry name" value="Epimerase_deHydtase"/>
</dbReference>
<keyword evidence="4" id="KW-0413">Isomerase</keyword>
<name>A0A238LAN4_9RHOB</name>
<protein>
    <submittedName>
        <fullName evidence="4">UDP-glucose 4-epimerase</fullName>
        <ecNumber evidence="4">5.1.3.2</ecNumber>
    </submittedName>
</protein>
<evidence type="ECO:0000256" key="1">
    <source>
        <dbReference type="ARBA" id="ARBA00023002"/>
    </source>
</evidence>
<proteinExistence type="inferred from homology"/>
<dbReference type="RefSeq" id="WP_093990656.1">
    <property type="nucleotide sequence ID" value="NZ_FXZK01000001.1"/>
</dbReference>
<dbReference type="Gene3D" id="3.40.50.720">
    <property type="entry name" value="NAD(P)-binding Rossmann-like Domain"/>
    <property type="match status" value="1"/>
</dbReference>
<accession>A0A238LAN4</accession>
<dbReference type="EMBL" id="FXZK01000001">
    <property type="protein sequence ID" value="SMY06484.1"/>
    <property type="molecule type" value="Genomic_DNA"/>
</dbReference>
<dbReference type="GO" id="GO:0016616">
    <property type="term" value="F:oxidoreductase activity, acting on the CH-OH group of donors, NAD or NADP as acceptor"/>
    <property type="evidence" value="ECO:0007669"/>
    <property type="project" value="TreeGrafter"/>
</dbReference>
<evidence type="ECO:0000259" key="3">
    <source>
        <dbReference type="Pfam" id="PF01370"/>
    </source>
</evidence>
<dbReference type="FunFam" id="3.40.50.720:FF:000336">
    <property type="entry name" value="Aldehyde reductase"/>
    <property type="match status" value="1"/>
</dbReference>
<dbReference type="PANTHER" id="PTHR10366">
    <property type="entry name" value="NAD DEPENDENT EPIMERASE/DEHYDRATASE"/>
    <property type="match status" value="1"/>
</dbReference>
<dbReference type="PANTHER" id="PTHR10366:SF564">
    <property type="entry name" value="STEROL-4-ALPHA-CARBOXYLATE 3-DEHYDROGENASE, DECARBOXYLATING"/>
    <property type="match status" value="1"/>
</dbReference>
<dbReference type="EC" id="5.1.3.2" evidence="4"/>
<organism evidence="4 5">
    <name type="scientific">Flavimaricola marinus</name>
    <dbReference type="NCBI Taxonomy" id="1819565"/>
    <lineage>
        <taxon>Bacteria</taxon>
        <taxon>Pseudomonadati</taxon>
        <taxon>Pseudomonadota</taxon>
        <taxon>Alphaproteobacteria</taxon>
        <taxon>Rhodobacterales</taxon>
        <taxon>Paracoccaceae</taxon>
        <taxon>Flavimaricola</taxon>
    </lineage>
</organism>
<dbReference type="Pfam" id="PF01370">
    <property type="entry name" value="Epimerase"/>
    <property type="match status" value="1"/>
</dbReference>
<evidence type="ECO:0000256" key="2">
    <source>
        <dbReference type="ARBA" id="ARBA00023445"/>
    </source>
</evidence>
<sequence length="340" mass="36891">MTQTILLTGASGYIGKHIAAQLLNAGYAVRGSVRRLDRADEVRAAVSPVLTDPASLERLSFVALDLTRDDGWTQAMEGVDAVLHTASPFPLAQPKDEEELIRPAVDGALRALRAAHAAGVRRVVLTSSVAAVMGAGGAGDSRFDESDWTDPTDPDVAAYSRSKTLAEKAAWDFVANEAPEIALTTINPSLVIGPPLDRHYGSSISVVERMLRAKDPALPNMGFPSVDVRDVAKLHVDALSTPASEGKRVIASEQFMWFVEMAETLKDAYPDRKIVTRRAPNFMIRLIALFDPAIRSILPSLGKRQDVSGDRARNLFGMTFLDSRQSLRDTASFLIQNKLV</sequence>
<dbReference type="AlphaFoldDB" id="A0A238LAN4"/>
<evidence type="ECO:0000313" key="5">
    <source>
        <dbReference type="Proteomes" id="UP000201613"/>
    </source>
</evidence>
<dbReference type="InterPro" id="IPR050425">
    <property type="entry name" value="NAD(P)_dehydrat-like"/>
</dbReference>
<keyword evidence="1" id="KW-0560">Oxidoreductase</keyword>
<evidence type="ECO:0000313" key="4">
    <source>
        <dbReference type="EMBL" id="SMY06484.1"/>
    </source>
</evidence>
<dbReference type="OrthoDB" id="9778052at2"/>
<gene>
    <name evidence="4" type="primary">galE_1</name>
    <name evidence="4" type="ORF">LOM8899_00609</name>
</gene>
<dbReference type="InterPro" id="IPR036291">
    <property type="entry name" value="NAD(P)-bd_dom_sf"/>
</dbReference>
<feature type="domain" description="NAD-dependent epimerase/dehydratase" evidence="3">
    <location>
        <begin position="5"/>
        <end position="245"/>
    </location>
</feature>
<keyword evidence="5" id="KW-1185">Reference proteome</keyword>
<dbReference type="CDD" id="cd05227">
    <property type="entry name" value="AR_SDR_e"/>
    <property type="match status" value="1"/>
</dbReference>